<organism evidence="6 7">
    <name type="scientific">Microcosmobacter mediterraneus</name>
    <dbReference type="NCBI Taxonomy" id="3075607"/>
    <lineage>
        <taxon>Bacteria</taxon>
        <taxon>Pseudomonadati</taxon>
        <taxon>Bacteroidota</taxon>
        <taxon>Flavobacteriia</taxon>
        <taxon>Flavobacteriales</taxon>
        <taxon>Flavobacteriaceae</taxon>
        <taxon>Microcosmobacter</taxon>
    </lineage>
</organism>
<comment type="subcellular location">
    <subcellularLocation>
        <location evidence="1">Membrane</location>
        <topology evidence="1">Single-pass membrane protein</topology>
    </subcellularLocation>
</comment>
<proteinExistence type="predicted"/>
<keyword evidence="2 5" id="KW-0812">Transmembrane</keyword>
<name>A0ABU2YL90_9FLAO</name>
<evidence type="ECO:0000256" key="1">
    <source>
        <dbReference type="ARBA" id="ARBA00004167"/>
    </source>
</evidence>
<dbReference type="NCBIfam" id="TIGR01352">
    <property type="entry name" value="tonB_Cterm"/>
    <property type="match status" value="1"/>
</dbReference>
<dbReference type="Proteomes" id="UP001259492">
    <property type="component" value="Unassembled WGS sequence"/>
</dbReference>
<keyword evidence="4 5" id="KW-0472">Membrane</keyword>
<feature type="transmembrane region" description="Helical" evidence="5">
    <location>
        <begin position="9"/>
        <end position="29"/>
    </location>
</feature>
<comment type="caution">
    <text evidence="6">The sequence shown here is derived from an EMBL/GenBank/DDBJ whole genome shotgun (WGS) entry which is preliminary data.</text>
</comment>
<keyword evidence="3 5" id="KW-1133">Transmembrane helix</keyword>
<keyword evidence="7" id="KW-1185">Reference proteome</keyword>
<evidence type="ECO:0000313" key="7">
    <source>
        <dbReference type="Proteomes" id="UP001259492"/>
    </source>
</evidence>
<evidence type="ECO:0000313" key="6">
    <source>
        <dbReference type="EMBL" id="MDT0558600.1"/>
    </source>
</evidence>
<dbReference type="RefSeq" id="WP_311427360.1">
    <property type="nucleotide sequence ID" value="NZ_JAVRIA010000003.1"/>
</dbReference>
<dbReference type="InterPro" id="IPR006260">
    <property type="entry name" value="TonB/TolA_C"/>
</dbReference>
<sequence length="243" mass="27398">MSLIDKHKALIITVLLTGTLVFALFSVHLTRHNAFISESYYEVEPETEAEKEQRLLEELAYKLPQTNSALNEDQEFADMMKNFKSINENDFEKTTRAIEEARETENTDVLESSTTNTSQGNYAINKEEKSSFQKVKDRLAMHTQDASKKKTNANSTMSYSLKGRTIQDYDTPRYLCEVSGKMVINITVNSQGKVTDAYVNSSSTSTNECLVEHALDYAKIVSFDSASNPSQLGSITFYFKGKN</sequence>
<reference evidence="6 7" key="1">
    <citation type="submission" date="2023-09" db="EMBL/GenBank/DDBJ databases">
        <authorList>
            <person name="Rey-Velasco X."/>
        </authorList>
    </citation>
    <scope>NUCLEOTIDE SEQUENCE [LARGE SCALE GENOMIC DNA]</scope>
    <source>
        <strain evidence="6 7">W332</strain>
    </source>
</reference>
<evidence type="ECO:0000256" key="4">
    <source>
        <dbReference type="ARBA" id="ARBA00023136"/>
    </source>
</evidence>
<gene>
    <name evidence="6" type="ORF">RM697_08080</name>
</gene>
<protein>
    <submittedName>
        <fullName evidence="6">Energy transducer TonB</fullName>
    </submittedName>
</protein>
<accession>A0ABU2YL90</accession>
<evidence type="ECO:0000256" key="3">
    <source>
        <dbReference type="ARBA" id="ARBA00022989"/>
    </source>
</evidence>
<evidence type="ECO:0000256" key="2">
    <source>
        <dbReference type="ARBA" id="ARBA00022692"/>
    </source>
</evidence>
<evidence type="ECO:0000256" key="5">
    <source>
        <dbReference type="SAM" id="Phobius"/>
    </source>
</evidence>
<dbReference type="EMBL" id="JAVRIA010000003">
    <property type="protein sequence ID" value="MDT0558600.1"/>
    <property type="molecule type" value="Genomic_DNA"/>
</dbReference>